<keyword evidence="1" id="KW-1133">Transmembrane helix</keyword>
<dbReference type="PANTHER" id="PTHR43299">
    <property type="entry name" value="UPF0718 PROTEIN YRAQ"/>
    <property type="match status" value="1"/>
</dbReference>
<proteinExistence type="predicted"/>
<organism evidence="2">
    <name type="scientific">Dissulfuribacter thermophilus</name>
    <dbReference type="NCBI Taxonomy" id="1156395"/>
    <lineage>
        <taxon>Bacteria</taxon>
        <taxon>Pseudomonadati</taxon>
        <taxon>Thermodesulfobacteriota</taxon>
        <taxon>Dissulfuribacteria</taxon>
        <taxon>Dissulfuribacterales</taxon>
        <taxon>Dissulfuribacteraceae</taxon>
        <taxon>Dissulfuribacter</taxon>
    </lineage>
</organism>
<feature type="transmembrane region" description="Helical" evidence="1">
    <location>
        <begin position="7"/>
        <end position="24"/>
    </location>
</feature>
<dbReference type="AlphaFoldDB" id="A0A7V2SYE7"/>
<evidence type="ECO:0000313" key="2">
    <source>
        <dbReference type="EMBL" id="HFC46517.1"/>
    </source>
</evidence>
<dbReference type="GO" id="GO:0005886">
    <property type="term" value="C:plasma membrane"/>
    <property type="evidence" value="ECO:0007669"/>
    <property type="project" value="TreeGrafter"/>
</dbReference>
<reference evidence="2" key="1">
    <citation type="journal article" date="2020" name="mSystems">
        <title>Genome- and Community-Level Interaction Insights into Carbon Utilization and Element Cycling Functions of Hydrothermarchaeota in Hydrothermal Sediment.</title>
        <authorList>
            <person name="Zhou Z."/>
            <person name="Liu Y."/>
            <person name="Xu W."/>
            <person name="Pan J."/>
            <person name="Luo Z.H."/>
            <person name="Li M."/>
        </authorList>
    </citation>
    <scope>NUCLEOTIDE SEQUENCE [LARGE SCALE GENOMIC DNA]</scope>
    <source>
        <strain evidence="2">HyVt-503</strain>
    </source>
</reference>
<name>A0A7V2SYE7_9BACT</name>
<accession>A0A7V2SYE7</accession>
<dbReference type="PANTHER" id="PTHR43299:SF1">
    <property type="entry name" value="UPF0718 PROTEIN YRAQ"/>
    <property type="match status" value="1"/>
</dbReference>
<feature type="transmembrane region" description="Helical" evidence="1">
    <location>
        <begin position="47"/>
        <end position="66"/>
    </location>
</feature>
<dbReference type="Proteomes" id="UP000885797">
    <property type="component" value="Unassembled WGS sequence"/>
</dbReference>
<evidence type="ECO:0000256" key="1">
    <source>
        <dbReference type="SAM" id="Phobius"/>
    </source>
</evidence>
<keyword evidence="1" id="KW-0472">Membrane</keyword>
<comment type="caution">
    <text evidence="2">The sequence shown here is derived from an EMBL/GenBank/DDBJ whole genome shotgun (WGS) entry which is preliminary data.</text>
</comment>
<protein>
    <recommendedName>
        <fullName evidence="3">Permease</fullName>
    </recommendedName>
</protein>
<sequence length="77" mass="9047">MNWRREFIYILIAFGIFLLFYFLPAKDRFLQAVDQGVLLLHDYAREHVIFCLIPAFFIAGAIEVFVSDQSVMRYLGP</sequence>
<feature type="non-terminal residue" evidence="2">
    <location>
        <position position="77"/>
    </location>
</feature>
<dbReference type="EMBL" id="DRND01000118">
    <property type="protein sequence ID" value="HFC46517.1"/>
    <property type="molecule type" value="Genomic_DNA"/>
</dbReference>
<evidence type="ECO:0008006" key="3">
    <source>
        <dbReference type="Google" id="ProtNLM"/>
    </source>
</evidence>
<keyword evidence="1" id="KW-0812">Transmembrane</keyword>
<gene>
    <name evidence="2" type="ORF">ENJ63_01400</name>
</gene>